<organism evidence="5 6">
    <name type="scientific">Desulforamulus aquiferis</name>
    <dbReference type="NCBI Taxonomy" id="1397668"/>
    <lineage>
        <taxon>Bacteria</taxon>
        <taxon>Bacillati</taxon>
        <taxon>Bacillota</taxon>
        <taxon>Clostridia</taxon>
        <taxon>Eubacteriales</taxon>
        <taxon>Peptococcaceae</taxon>
        <taxon>Desulforamulus</taxon>
    </lineage>
</organism>
<dbReference type="RefSeq" id="WP_304545585.1">
    <property type="nucleotide sequence ID" value="NZ_JARPTC010000034.1"/>
</dbReference>
<evidence type="ECO:0000313" key="6">
    <source>
        <dbReference type="Proteomes" id="UP001172911"/>
    </source>
</evidence>
<dbReference type="PANTHER" id="PTHR36566">
    <property type="entry name" value="NICKEL INSERTION PROTEIN-RELATED"/>
    <property type="match status" value="1"/>
</dbReference>
<dbReference type="Proteomes" id="UP001172911">
    <property type="component" value="Unassembled WGS sequence"/>
</dbReference>
<keyword evidence="6" id="KW-1185">Reference proteome</keyword>
<reference evidence="5" key="1">
    <citation type="journal article" date="2023" name="J. Hazard. Mater.">
        <title>Anaerobic biodegradation of pyrene and benzo[a]pyrene by a new sulfate-reducing Desulforamulus aquiferis strain DSA.</title>
        <authorList>
            <person name="Zhang Z."/>
            <person name="Sun J."/>
            <person name="Gong X."/>
            <person name="Wang C."/>
            <person name="Wang H."/>
        </authorList>
    </citation>
    <scope>NUCLEOTIDE SEQUENCE</scope>
    <source>
        <strain evidence="5">DSA</strain>
    </source>
</reference>
<dbReference type="HAMAP" id="MF_01074">
    <property type="entry name" value="LarC"/>
    <property type="match status" value="1"/>
</dbReference>
<dbReference type="GO" id="GO:0016151">
    <property type="term" value="F:nickel cation binding"/>
    <property type="evidence" value="ECO:0007669"/>
    <property type="project" value="UniProtKB-UniRule"/>
</dbReference>
<dbReference type="EMBL" id="JARPTC010000034">
    <property type="protein sequence ID" value="MDO7789080.1"/>
    <property type="molecule type" value="Genomic_DNA"/>
</dbReference>
<name>A0AAW7ZIB4_9FIRM</name>
<evidence type="ECO:0000313" key="5">
    <source>
        <dbReference type="EMBL" id="MDO7789080.1"/>
    </source>
</evidence>
<dbReference type="GO" id="GO:0051604">
    <property type="term" value="P:protein maturation"/>
    <property type="evidence" value="ECO:0007669"/>
    <property type="project" value="UniProtKB-UniRule"/>
</dbReference>
<dbReference type="Gene3D" id="3.10.20.300">
    <property type="entry name" value="mk0293 like domain"/>
    <property type="match status" value="1"/>
</dbReference>
<evidence type="ECO:0000256" key="1">
    <source>
        <dbReference type="ARBA" id="ARBA00022596"/>
    </source>
</evidence>
<comment type="caution">
    <text evidence="5">The sequence shown here is derived from an EMBL/GenBank/DDBJ whole genome shotgun (WGS) entry which is preliminary data.</text>
</comment>
<dbReference type="AlphaFoldDB" id="A0AAW7ZIB4"/>
<dbReference type="EC" id="4.99.1.12" evidence="3"/>
<sequence>MKVLYYDCFCGISGDMNLGALLDLGVDEDYLRQEISKLNLDTEYELHIKKDNKRGISGTRVDVVCHHNHEHHHNEAQTSHKSQNSHNNHEHRNLKDIENIIINSNLNDKVKNLSLAIFNKVAEAEAKVHGKPLYEVHFHEVGAVDSIIDIVGAAVCIEFLKVDKIMASSVQVGGGFVKCAHGIIPVPAPATVEILKNAPVKFGIVPFETTTPTGAAILAANVCTFTDHMTLSIEKVGYGIGHRELEIPNVLRIYLGYQDRDEAREEQYILETNIDDMNPELYGYIEEKLFAQGALDVFKSAITMKKGRAATKLSVLVKEIHEKSVVDVIFRETTSIGVRKYKVEKIMLPRDFIKINTKYGSVNVKNAYYQGEKVKYKPEFEDCKRIAIERNIPIAKVYQEVHKIMEADNNC</sequence>
<gene>
    <name evidence="3 5" type="primary">larC</name>
    <name evidence="5" type="ORF">P6N53_17860</name>
</gene>
<protein>
    <recommendedName>
        <fullName evidence="3">Pyridinium-3,5-bisthiocarboxylic acid mononucleotide nickel insertion protein</fullName>
        <shortName evidence="3">P2TMN nickel insertion protein</shortName>
        <ecNumber evidence="3">4.99.1.12</ecNumber>
    </recommendedName>
    <alternativeName>
        <fullName evidence="3">Nickel-pincer cofactor biosynthesis protein LarC</fullName>
    </alternativeName>
</protein>
<comment type="catalytic activity">
    <reaction evidence="3">
        <text>Ni(II)-pyridinium-3,5-bisthiocarboxylate mononucleotide = pyridinium-3,5-bisthiocarboxylate mononucleotide + Ni(2+)</text>
        <dbReference type="Rhea" id="RHEA:54784"/>
        <dbReference type="ChEBI" id="CHEBI:49786"/>
        <dbReference type="ChEBI" id="CHEBI:137372"/>
        <dbReference type="ChEBI" id="CHEBI:137373"/>
        <dbReference type="EC" id="4.99.1.12"/>
    </reaction>
</comment>
<reference evidence="5" key="2">
    <citation type="submission" date="2023-03" db="EMBL/GenBank/DDBJ databases">
        <authorList>
            <person name="Zhang Z."/>
        </authorList>
    </citation>
    <scope>NUCLEOTIDE SEQUENCE</scope>
    <source>
        <strain evidence="5">DSA</strain>
    </source>
</reference>
<keyword evidence="2 3" id="KW-0456">Lyase</keyword>
<dbReference type="InterPro" id="IPR002822">
    <property type="entry name" value="Ni_insertion"/>
</dbReference>
<dbReference type="NCBIfam" id="TIGR00299">
    <property type="entry name" value="nickel pincer cofactor biosynthesis protein LarC"/>
    <property type="match status" value="1"/>
</dbReference>
<comment type="function">
    <text evidence="3">Involved in the biosynthesis of a nickel-pincer cofactor ((SCS)Ni(II) pincer complex). Binds Ni(2+), and functions in nickel delivery to pyridinium-3,5-bisthiocarboxylic acid mononucleotide (P2TMN), to form the mature cofactor. Is thus probably required for the activation of nickel-pincer cofactor-dependent enzymes.</text>
</comment>
<feature type="region of interest" description="Disordered" evidence="4">
    <location>
        <begin position="70"/>
        <end position="90"/>
    </location>
</feature>
<keyword evidence="1 3" id="KW-0533">Nickel</keyword>
<evidence type="ECO:0000256" key="4">
    <source>
        <dbReference type="SAM" id="MobiDB-lite"/>
    </source>
</evidence>
<comment type="similarity">
    <text evidence="3">Belongs to the LarC family.</text>
</comment>
<evidence type="ECO:0000256" key="2">
    <source>
        <dbReference type="ARBA" id="ARBA00023239"/>
    </source>
</evidence>
<dbReference type="Gene3D" id="3.30.70.1380">
    <property type="entry name" value="Transcriptional regulatory protein pf0864 domain like"/>
    <property type="match status" value="1"/>
</dbReference>
<dbReference type="PANTHER" id="PTHR36566:SF1">
    <property type="entry name" value="PYRIDINIUM-3,5-BISTHIOCARBOXYLIC ACID MONONUCLEOTIDE NICKEL INSERTION PROTEIN"/>
    <property type="match status" value="1"/>
</dbReference>
<proteinExistence type="inferred from homology"/>
<dbReference type="GO" id="GO:0016829">
    <property type="term" value="F:lyase activity"/>
    <property type="evidence" value="ECO:0007669"/>
    <property type="project" value="UniProtKB-UniRule"/>
</dbReference>
<evidence type="ECO:0000256" key="3">
    <source>
        <dbReference type="HAMAP-Rule" id="MF_01074"/>
    </source>
</evidence>
<feature type="compositionally biased region" description="Polar residues" evidence="4">
    <location>
        <begin position="76"/>
        <end position="86"/>
    </location>
</feature>
<dbReference type="Pfam" id="PF01969">
    <property type="entry name" value="Ni_insertion"/>
    <property type="match status" value="1"/>
</dbReference>
<accession>A0AAW7ZIB4</accession>